<dbReference type="InterPro" id="IPR036909">
    <property type="entry name" value="Cyt_c-like_dom_sf"/>
</dbReference>
<sequence length="108" mass="11951">MRTRITVLLFVILLAGCGTTEDRSTVQKETVADSEPGELVYKQTCVGCHGQDLDGRGSSMKDLRHIGSKLSEEDIKNVVINGRRSMPSGLVKDDEELDALVKWLHSHK</sequence>
<name>A0A6V7R166_9BACL</name>
<keyword evidence="2 6" id="KW-0349">Heme</keyword>
<dbReference type="GO" id="GO:0005506">
    <property type="term" value="F:iron ion binding"/>
    <property type="evidence" value="ECO:0007669"/>
    <property type="project" value="InterPro"/>
</dbReference>
<dbReference type="SUPFAM" id="SSF46626">
    <property type="entry name" value="Cytochrome c"/>
    <property type="match status" value="1"/>
</dbReference>
<dbReference type="GO" id="GO:0020037">
    <property type="term" value="F:heme binding"/>
    <property type="evidence" value="ECO:0007669"/>
    <property type="project" value="InterPro"/>
</dbReference>
<evidence type="ECO:0000256" key="1">
    <source>
        <dbReference type="ARBA" id="ARBA00022448"/>
    </source>
</evidence>
<dbReference type="PROSITE" id="PS51257">
    <property type="entry name" value="PROKAR_LIPOPROTEIN"/>
    <property type="match status" value="1"/>
</dbReference>
<evidence type="ECO:0000256" key="6">
    <source>
        <dbReference type="PIRSR" id="PIRSR000025-1"/>
    </source>
</evidence>
<dbReference type="PANTHER" id="PTHR37823">
    <property type="entry name" value="CYTOCHROME C-553-LIKE"/>
    <property type="match status" value="1"/>
</dbReference>
<dbReference type="PANTHER" id="PTHR37823:SF4">
    <property type="entry name" value="MENAQUINOL-CYTOCHROME C REDUCTASE CYTOCHROME B_C SUBUNIT"/>
    <property type="match status" value="1"/>
</dbReference>
<feature type="binding site" description="axial binding residue" evidence="7">
    <location>
        <position position="86"/>
    </location>
    <ligand>
        <name>heme c</name>
        <dbReference type="ChEBI" id="CHEBI:61717"/>
    </ligand>
    <ligandPart>
        <name>Fe</name>
        <dbReference type="ChEBI" id="CHEBI:18248"/>
    </ligandPart>
</feature>
<feature type="domain" description="Cytochrome c" evidence="8">
    <location>
        <begin position="32"/>
        <end position="108"/>
    </location>
</feature>
<comment type="PTM">
    <text evidence="6">Binds 1 heme c group covalently per subunit.</text>
</comment>
<dbReference type="AlphaFoldDB" id="A0A6V7R166"/>
<proteinExistence type="predicted"/>
<dbReference type="PIRSF" id="PIRSF000025">
    <property type="entry name" value="Cytc_Bsub_c550"/>
    <property type="match status" value="1"/>
</dbReference>
<evidence type="ECO:0000313" key="9">
    <source>
        <dbReference type="EMBL" id="CAD2070804.1"/>
    </source>
</evidence>
<keyword evidence="4" id="KW-0249">Electron transport</keyword>
<dbReference type="InterPro" id="IPR012218">
    <property type="entry name" value="Cyt_c_BACSU-c550-type"/>
</dbReference>
<gene>
    <name evidence="9" type="primary">cccB_2</name>
    <name evidence="9" type="ORF">JEOPIN946_00094</name>
</gene>
<dbReference type="GO" id="GO:0016020">
    <property type="term" value="C:membrane"/>
    <property type="evidence" value="ECO:0007669"/>
    <property type="project" value="InterPro"/>
</dbReference>
<evidence type="ECO:0000256" key="5">
    <source>
        <dbReference type="ARBA" id="ARBA00023004"/>
    </source>
</evidence>
<evidence type="ECO:0000256" key="4">
    <source>
        <dbReference type="ARBA" id="ARBA00022982"/>
    </source>
</evidence>
<evidence type="ECO:0000256" key="7">
    <source>
        <dbReference type="PIRSR" id="PIRSR000025-2"/>
    </source>
</evidence>
<feature type="binding site" description="covalent" evidence="6">
    <location>
        <position position="45"/>
    </location>
    <ligand>
        <name>heme c</name>
        <dbReference type="ChEBI" id="CHEBI:61717"/>
    </ligand>
</feature>
<comment type="caution">
    <text evidence="9">The sequence shown here is derived from an EMBL/GenBank/DDBJ whole genome shotgun (WGS) entry which is preliminary data.</text>
</comment>
<keyword evidence="3 7" id="KW-0479">Metal-binding</keyword>
<dbReference type="EMBL" id="CAJEWB010000002">
    <property type="protein sequence ID" value="CAD2070804.1"/>
    <property type="molecule type" value="Genomic_DNA"/>
</dbReference>
<keyword evidence="10" id="KW-1185">Reference proteome</keyword>
<dbReference type="GO" id="GO:0009055">
    <property type="term" value="F:electron transfer activity"/>
    <property type="evidence" value="ECO:0007669"/>
    <property type="project" value="InterPro"/>
</dbReference>
<evidence type="ECO:0000259" key="8">
    <source>
        <dbReference type="PROSITE" id="PS51007"/>
    </source>
</evidence>
<protein>
    <submittedName>
        <fullName evidence="9">Cytochrome c-551</fullName>
    </submittedName>
</protein>
<dbReference type="PROSITE" id="PS51007">
    <property type="entry name" value="CYTC"/>
    <property type="match status" value="1"/>
</dbReference>
<dbReference type="RefSeq" id="WP_186075857.1">
    <property type="nucleotide sequence ID" value="NZ_CAJEWB010000002.1"/>
</dbReference>
<evidence type="ECO:0000313" key="10">
    <source>
        <dbReference type="Proteomes" id="UP000588186"/>
    </source>
</evidence>
<evidence type="ECO:0000256" key="3">
    <source>
        <dbReference type="ARBA" id="ARBA00022723"/>
    </source>
</evidence>
<dbReference type="Proteomes" id="UP000588186">
    <property type="component" value="Unassembled WGS sequence"/>
</dbReference>
<dbReference type="Gene3D" id="1.10.760.10">
    <property type="entry name" value="Cytochrome c-like domain"/>
    <property type="match status" value="1"/>
</dbReference>
<keyword evidence="1" id="KW-0813">Transport</keyword>
<reference evidence="9 10" key="1">
    <citation type="submission" date="2020-07" db="EMBL/GenBank/DDBJ databases">
        <authorList>
            <person name="Criscuolo A."/>
        </authorList>
    </citation>
    <scope>NUCLEOTIDE SEQUENCE [LARGE SCALE GENOMIC DNA]</scope>
    <source>
        <strain evidence="9">CIP107946</strain>
    </source>
</reference>
<evidence type="ECO:0000256" key="2">
    <source>
        <dbReference type="ARBA" id="ARBA00022617"/>
    </source>
</evidence>
<accession>A0A6V7R166</accession>
<feature type="binding site" description="axial binding residue" evidence="7">
    <location>
        <position position="49"/>
    </location>
    <ligand>
        <name>heme c</name>
        <dbReference type="ChEBI" id="CHEBI:61717"/>
    </ligand>
    <ligandPart>
        <name>Fe</name>
        <dbReference type="ChEBI" id="CHEBI:18248"/>
    </ligandPart>
</feature>
<dbReference type="InterPro" id="IPR051811">
    <property type="entry name" value="Cytochrome_c550/c551-like"/>
</dbReference>
<dbReference type="Pfam" id="PF13442">
    <property type="entry name" value="Cytochrome_CBB3"/>
    <property type="match status" value="1"/>
</dbReference>
<keyword evidence="5 7" id="KW-0408">Iron</keyword>
<dbReference type="InterPro" id="IPR009056">
    <property type="entry name" value="Cyt_c-like_dom"/>
</dbReference>
<organism evidence="9 10">
    <name type="scientific">Phocicoccus pinnipedialis</name>
    <dbReference type="NCBI Taxonomy" id="110845"/>
    <lineage>
        <taxon>Bacteria</taxon>
        <taxon>Bacillati</taxon>
        <taxon>Bacillota</taxon>
        <taxon>Bacilli</taxon>
        <taxon>Bacillales</taxon>
        <taxon>Salinicoccaceae</taxon>
        <taxon>Phocicoccus</taxon>
    </lineage>
</organism>
<feature type="binding site" description="covalent" evidence="6">
    <location>
        <position position="48"/>
    </location>
    <ligand>
        <name>heme c</name>
        <dbReference type="ChEBI" id="CHEBI:61717"/>
    </ligand>
</feature>